<organism evidence="3 4">
    <name type="scientific">Saponaria officinalis</name>
    <name type="common">Common soapwort</name>
    <name type="synonym">Lychnis saponaria</name>
    <dbReference type="NCBI Taxonomy" id="3572"/>
    <lineage>
        <taxon>Eukaryota</taxon>
        <taxon>Viridiplantae</taxon>
        <taxon>Streptophyta</taxon>
        <taxon>Embryophyta</taxon>
        <taxon>Tracheophyta</taxon>
        <taxon>Spermatophyta</taxon>
        <taxon>Magnoliopsida</taxon>
        <taxon>eudicotyledons</taxon>
        <taxon>Gunneridae</taxon>
        <taxon>Pentapetalae</taxon>
        <taxon>Caryophyllales</taxon>
        <taxon>Caryophyllaceae</taxon>
        <taxon>Caryophylleae</taxon>
        <taxon>Saponaria</taxon>
    </lineage>
</organism>
<keyword evidence="4" id="KW-1185">Reference proteome</keyword>
<dbReference type="InterPro" id="IPR034430">
    <property type="entry name" value="PSY"/>
</dbReference>
<evidence type="ECO:0000256" key="1">
    <source>
        <dbReference type="SAM" id="MobiDB-lite"/>
    </source>
</evidence>
<dbReference type="Proteomes" id="UP001443914">
    <property type="component" value="Unassembled WGS sequence"/>
</dbReference>
<dbReference type="EMBL" id="JBDFQZ010000005">
    <property type="protein sequence ID" value="KAK9727121.1"/>
    <property type="molecule type" value="Genomic_DNA"/>
</dbReference>
<dbReference type="PANTHER" id="PTHR37177">
    <property type="entry name" value="PROTEIN PSY1"/>
    <property type="match status" value="1"/>
</dbReference>
<reference evidence="3" key="1">
    <citation type="submission" date="2024-03" db="EMBL/GenBank/DDBJ databases">
        <title>WGS assembly of Saponaria officinalis var. Norfolk2.</title>
        <authorList>
            <person name="Jenkins J."/>
            <person name="Shu S."/>
            <person name="Grimwood J."/>
            <person name="Barry K."/>
            <person name="Goodstein D."/>
            <person name="Schmutz J."/>
            <person name="Leebens-Mack J."/>
            <person name="Osbourn A."/>
        </authorList>
    </citation>
    <scope>NUCLEOTIDE SEQUENCE [LARGE SCALE GENOMIC DNA]</scope>
    <source>
        <strain evidence="3">JIC</strain>
    </source>
</reference>
<keyword evidence="2" id="KW-0732">Signal</keyword>
<evidence type="ECO:0000256" key="2">
    <source>
        <dbReference type="SAM" id="SignalP"/>
    </source>
</evidence>
<evidence type="ECO:0000313" key="3">
    <source>
        <dbReference type="EMBL" id="KAK9727121.1"/>
    </source>
</evidence>
<name>A0AAW1L2G0_SAPOF</name>
<proteinExistence type="predicted"/>
<dbReference type="PANTHER" id="PTHR37177:SF4">
    <property type="entry name" value="PROTEIN PSY1"/>
    <property type="match status" value="1"/>
</dbReference>
<feature type="signal peptide" evidence="2">
    <location>
        <begin position="1"/>
        <end position="26"/>
    </location>
</feature>
<sequence length="79" mass="8728">MKGIVVGKVVLLLMFMLLISANFCVSARKTLFVSEEESMEKPTRMLRGVSLHDYDDPGANPGHNPGNRGGRGGWRRDNP</sequence>
<protein>
    <submittedName>
        <fullName evidence="3">Uncharacterized protein</fullName>
    </submittedName>
</protein>
<accession>A0AAW1L2G0</accession>
<gene>
    <name evidence="3" type="ORF">RND81_05G259500</name>
</gene>
<feature type="compositionally biased region" description="Low complexity" evidence="1">
    <location>
        <begin position="57"/>
        <end position="66"/>
    </location>
</feature>
<dbReference type="AlphaFoldDB" id="A0AAW1L2G0"/>
<feature type="chain" id="PRO_5043934697" evidence="2">
    <location>
        <begin position="27"/>
        <end position="79"/>
    </location>
</feature>
<comment type="caution">
    <text evidence="3">The sequence shown here is derived from an EMBL/GenBank/DDBJ whole genome shotgun (WGS) entry which is preliminary data.</text>
</comment>
<evidence type="ECO:0000313" key="4">
    <source>
        <dbReference type="Proteomes" id="UP001443914"/>
    </source>
</evidence>
<feature type="region of interest" description="Disordered" evidence="1">
    <location>
        <begin position="49"/>
        <end position="79"/>
    </location>
</feature>